<accession>A0A7W4ZZM8</accession>
<dbReference type="Gene3D" id="3.40.50.720">
    <property type="entry name" value="NAD(P)-binding Rossmann-like Domain"/>
    <property type="match status" value="1"/>
</dbReference>
<dbReference type="AlphaFoldDB" id="A0A7W4ZZM8"/>
<gene>
    <name evidence="1" type="ORF">FHS41_008277</name>
</gene>
<comment type="caution">
    <text evidence="1">The sequence shown here is derived from an EMBL/GenBank/DDBJ whole genome shotgun (WGS) entry which is preliminary data.</text>
</comment>
<proteinExistence type="predicted"/>
<evidence type="ECO:0000313" key="1">
    <source>
        <dbReference type="EMBL" id="MBB3081719.1"/>
    </source>
</evidence>
<dbReference type="Proteomes" id="UP000572907">
    <property type="component" value="Unassembled WGS sequence"/>
</dbReference>
<reference evidence="1 2" key="1">
    <citation type="submission" date="2020-08" db="EMBL/GenBank/DDBJ databases">
        <title>Genomic Encyclopedia of Type Strains, Phase III (KMG-III): the genomes of soil and plant-associated and newly described type strains.</title>
        <authorList>
            <person name="Whitman W."/>
        </authorList>
    </citation>
    <scope>NUCLEOTIDE SEQUENCE [LARGE SCALE GENOMIC DNA]</scope>
    <source>
        <strain evidence="1 2">CECT 3237</strain>
    </source>
</reference>
<dbReference type="InterPro" id="IPR002347">
    <property type="entry name" value="SDR_fam"/>
</dbReference>
<dbReference type="PANTHER" id="PTHR43975:SF2">
    <property type="entry name" value="EG:BACR7A4.14 PROTEIN-RELATED"/>
    <property type="match status" value="1"/>
</dbReference>
<dbReference type="SUPFAM" id="SSF51735">
    <property type="entry name" value="NAD(P)-binding Rossmann-fold domains"/>
    <property type="match status" value="1"/>
</dbReference>
<dbReference type="EMBL" id="JACHXE010000015">
    <property type="protein sequence ID" value="MBB3081719.1"/>
    <property type="molecule type" value="Genomic_DNA"/>
</dbReference>
<protein>
    <submittedName>
        <fullName evidence="1">NADP-dependent 3-hydroxy acid dehydrogenase YdfG</fullName>
    </submittedName>
</protein>
<dbReference type="PANTHER" id="PTHR43975">
    <property type="entry name" value="ZGC:101858"/>
    <property type="match status" value="1"/>
</dbReference>
<sequence>MAATRPVVLVTGASSGVGKETARAFAAAGFEVIGTARNTARVTAPAG</sequence>
<evidence type="ECO:0000313" key="2">
    <source>
        <dbReference type="Proteomes" id="UP000572907"/>
    </source>
</evidence>
<organism evidence="1 2">
    <name type="scientific">Streptomyces violarus</name>
    <dbReference type="NCBI Taxonomy" id="67380"/>
    <lineage>
        <taxon>Bacteria</taxon>
        <taxon>Bacillati</taxon>
        <taxon>Actinomycetota</taxon>
        <taxon>Actinomycetes</taxon>
        <taxon>Kitasatosporales</taxon>
        <taxon>Streptomycetaceae</taxon>
        <taxon>Streptomyces</taxon>
    </lineage>
</organism>
<name>A0A7W4ZZM8_9ACTN</name>
<dbReference type="Pfam" id="PF00106">
    <property type="entry name" value="adh_short"/>
    <property type="match status" value="1"/>
</dbReference>
<keyword evidence="2" id="KW-1185">Reference proteome</keyword>
<dbReference type="InterPro" id="IPR036291">
    <property type="entry name" value="NAD(P)-bd_dom_sf"/>
</dbReference>